<organism evidence="3 4">
    <name type="scientific">Chloropicon primus</name>
    <dbReference type="NCBI Taxonomy" id="1764295"/>
    <lineage>
        <taxon>Eukaryota</taxon>
        <taxon>Viridiplantae</taxon>
        <taxon>Chlorophyta</taxon>
        <taxon>Chloropicophyceae</taxon>
        <taxon>Chloropicales</taxon>
        <taxon>Chloropicaceae</taxon>
        <taxon>Chloropicon</taxon>
    </lineage>
</organism>
<proteinExistence type="predicted"/>
<accession>A0A5B8MV61</accession>
<keyword evidence="4" id="KW-1185">Reference proteome</keyword>
<feature type="compositionally biased region" description="Low complexity" evidence="2">
    <location>
        <begin position="209"/>
        <end position="230"/>
    </location>
</feature>
<evidence type="ECO:0000256" key="1">
    <source>
        <dbReference type="SAM" id="Coils"/>
    </source>
</evidence>
<gene>
    <name evidence="3" type="ORF">A3770_10p60430</name>
</gene>
<evidence type="ECO:0000256" key="2">
    <source>
        <dbReference type="SAM" id="MobiDB-lite"/>
    </source>
</evidence>
<feature type="compositionally biased region" description="Basic and acidic residues" evidence="2">
    <location>
        <begin position="356"/>
        <end position="424"/>
    </location>
</feature>
<keyword evidence="1" id="KW-0175">Coiled coil</keyword>
<feature type="compositionally biased region" description="Polar residues" evidence="2">
    <location>
        <begin position="565"/>
        <end position="574"/>
    </location>
</feature>
<reference evidence="3 4" key="1">
    <citation type="submission" date="2018-07" db="EMBL/GenBank/DDBJ databases">
        <title>The complete nuclear genome of the prasinophyte Chloropicon primus (CCMP1205).</title>
        <authorList>
            <person name="Pombert J.-F."/>
            <person name="Otis C."/>
            <person name="Turmel M."/>
            <person name="Lemieux C."/>
        </authorList>
    </citation>
    <scope>NUCLEOTIDE SEQUENCE [LARGE SCALE GENOMIC DNA]</scope>
    <source>
        <strain evidence="3 4">CCMP1205</strain>
    </source>
</reference>
<feature type="region of interest" description="Disordered" evidence="2">
    <location>
        <begin position="353"/>
        <end position="424"/>
    </location>
</feature>
<feature type="region of interest" description="Disordered" evidence="2">
    <location>
        <begin position="560"/>
        <end position="580"/>
    </location>
</feature>
<protein>
    <submittedName>
        <fullName evidence="3">Uncharacterized protein</fullName>
    </submittedName>
</protein>
<feature type="coiled-coil region" evidence="1">
    <location>
        <begin position="83"/>
        <end position="117"/>
    </location>
</feature>
<feature type="coiled-coil region" evidence="1">
    <location>
        <begin position="251"/>
        <end position="306"/>
    </location>
</feature>
<evidence type="ECO:0000313" key="4">
    <source>
        <dbReference type="Proteomes" id="UP000316726"/>
    </source>
</evidence>
<dbReference type="AlphaFoldDB" id="A0A5B8MV61"/>
<sequence>MKAKGPLVPGGPSTAARRLDLDLGETCSDSRKLNGMISENIDLLRRLFGDTMESLYQEEFGKRYREDEAGPANNAWELGAAKAKVLGDRVGELRRQLEAKQRETEELKATYERREREARANEYRYGALCSDFAQNPDHKMEHLTLMDKFNDLSSAVRQANETNEDLKAKIALREQVLQDADRINSVVGTLEEEEPSTSVGAGGGGGIVGAPHHSPSKRASSSSLSSSLSSKGKDGEEFYFYADSAATALEMERLRLMMRNVGKRLQEAEEERQTVSKATAMLNMQLDRAEQAKRKVLVEIALAQKNDSVPPAKAGGGPGGSNYLEIPDLDAMKAEADKREEVRMEALRAQLAKRQQQREDAVRKAKELKESLRLEQEKRAKEAEQLKRAEEEKQKELWREREKREEEIKRHEKMEKDLREKDKEVRRLKEQRIKELQGGGFGHDDHAKEEVLRTFVESLSPEKDVLLSTPERERTLVSVSPDSDFAFPATVHKEQLDTASSKRTGSEYFSAEVASSVPSSAYQSVRRRSGSATGTPMSEIHIEGIQTDLANRILSKTDGMMGDSPSFSGSPRQETPSKRLKLKVSPITRMRVPKSLTQDEILARLEEIELRRSSAFESLSTKDVHLIAEEELEEKVLRRRLKKLQRRER</sequence>
<dbReference type="Proteomes" id="UP000316726">
    <property type="component" value="Chromosome 10"/>
</dbReference>
<name>A0A5B8MV61_9CHLO</name>
<evidence type="ECO:0000313" key="3">
    <source>
        <dbReference type="EMBL" id="QDZ23525.1"/>
    </source>
</evidence>
<dbReference type="EMBL" id="CP031043">
    <property type="protein sequence ID" value="QDZ23525.1"/>
    <property type="molecule type" value="Genomic_DNA"/>
</dbReference>
<feature type="coiled-coil region" evidence="1">
    <location>
        <begin position="149"/>
        <end position="176"/>
    </location>
</feature>
<feature type="region of interest" description="Disordered" evidence="2">
    <location>
        <begin position="189"/>
        <end position="232"/>
    </location>
</feature>